<dbReference type="InterPro" id="IPR015422">
    <property type="entry name" value="PyrdxlP-dep_Trfase_small"/>
</dbReference>
<evidence type="ECO:0000313" key="3">
    <source>
        <dbReference type="EMBL" id="KUF12330.1"/>
    </source>
</evidence>
<dbReference type="SUPFAM" id="SSF53383">
    <property type="entry name" value="PLP-dependent transferases"/>
    <property type="match status" value="1"/>
</dbReference>
<reference evidence="3 4" key="1">
    <citation type="submission" date="2015-12" db="EMBL/GenBank/DDBJ databases">
        <authorList>
            <person name="Shamseldin A."/>
            <person name="Moawad H."/>
            <person name="Abd El-Rahim W.M."/>
            <person name="Sadowsky M.J."/>
        </authorList>
    </citation>
    <scope>NUCLEOTIDE SEQUENCE [LARGE SCALE GENOMIC DNA]</scope>
    <source>
        <strain evidence="3 4">SJ5A-1</strain>
    </source>
</reference>
<dbReference type="PANTHER" id="PTHR43586">
    <property type="entry name" value="CYSTEINE DESULFURASE"/>
    <property type="match status" value="1"/>
</dbReference>
<dbReference type="Gene3D" id="3.90.1150.10">
    <property type="entry name" value="Aspartate Aminotransferase, domain 1"/>
    <property type="match status" value="1"/>
</dbReference>
<dbReference type="OrthoDB" id="7592443at2"/>
<evidence type="ECO:0000313" key="4">
    <source>
        <dbReference type="Proteomes" id="UP000054396"/>
    </source>
</evidence>
<dbReference type="InterPro" id="IPR000192">
    <property type="entry name" value="Aminotrans_V_dom"/>
</dbReference>
<evidence type="ECO:0000256" key="1">
    <source>
        <dbReference type="ARBA" id="ARBA00022898"/>
    </source>
</evidence>
<dbReference type="Pfam" id="PF00266">
    <property type="entry name" value="Aminotran_5"/>
    <property type="match status" value="1"/>
</dbReference>
<dbReference type="AlphaFoldDB" id="A0A0W7WP37"/>
<name>A0A0W7WP37_9RHOB</name>
<gene>
    <name evidence="3" type="ORF">AVJ23_00955</name>
</gene>
<dbReference type="InterPro" id="IPR015424">
    <property type="entry name" value="PyrdxlP-dep_Trfase"/>
</dbReference>
<dbReference type="InterPro" id="IPR015421">
    <property type="entry name" value="PyrdxlP-dep_Trfase_major"/>
</dbReference>
<organism evidence="3 4">
    <name type="scientific">Pseudoponticoccus marisrubri</name>
    <dbReference type="NCBI Taxonomy" id="1685382"/>
    <lineage>
        <taxon>Bacteria</taxon>
        <taxon>Pseudomonadati</taxon>
        <taxon>Pseudomonadota</taxon>
        <taxon>Alphaproteobacteria</taxon>
        <taxon>Rhodobacterales</taxon>
        <taxon>Roseobacteraceae</taxon>
        <taxon>Pseudoponticoccus</taxon>
    </lineage>
</organism>
<dbReference type="EMBL" id="LPXO01000001">
    <property type="protein sequence ID" value="KUF12330.1"/>
    <property type="molecule type" value="Genomic_DNA"/>
</dbReference>
<dbReference type="Proteomes" id="UP000054396">
    <property type="component" value="Unassembled WGS sequence"/>
</dbReference>
<protein>
    <submittedName>
        <fullName evidence="3">Nitrogen fixation protein NifS</fullName>
    </submittedName>
</protein>
<comment type="caution">
    <text evidence="3">The sequence shown here is derived from an EMBL/GenBank/DDBJ whole genome shotgun (WGS) entry which is preliminary data.</text>
</comment>
<dbReference type="STRING" id="1685382.AVJ23_00955"/>
<keyword evidence="4" id="KW-1185">Reference proteome</keyword>
<dbReference type="Gene3D" id="3.40.640.10">
    <property type="entry name" value="Type I PLP-dependent aspartate aminotransferase-like (Major domain)"/>
    <property type="match status" value="1"/>
</dbReference>
<dbReference type="RefSeq" id="WP_058860277.1">
    <property type="nucleotide sequence ID" value="NZ_LPXO01000001.1"/>
</dbReference>
<evidence type="ECO:0000259" key="2">
    <source>
        <dbReference type="Pfam" id="PF00266"/>
    </source>
</evidence>
<dbReference type="PANTHER" id="PTHR43586:SF21">
    <property type="entry name" value="PYRIDOXAL PHOSPHATE (PLP)-DEPENDENT ASPARTATE AMINOTRANSFERASE SUPERFAMILY"/>
    <property type="match status" value="1"/>
</dbReference>
<feature type="domain" description="Aminotransferase class V" evidence="2">
    <location>
        <begin position="25"/>
        <end position="391"/>
    </location>
</feature>
<keyword evidence="1" id="KW-0663">Pyridoxal phosphate</keyword>
<proteinExistence type="predicted"/>
<sequence length="399" mass="42833">MLDIDFVRGQFPAFAEEGLAGQAHFENAGGSYACAPVIDRLTRFYHDRKVQPYGPFGAAERAGAEMDEARARLAGLLGVETDEVSFGPSTTQNAYVLAQAFRQFLSPGEAIVVTNQDHEANSGPWRRLEEEGIEIREWKIDPETGHLDPAALDPLLDEKVRLVCFPHCSNVVGEINPVVEITARAHAAGAFVCVDGVSYAPHGFPEVGAMGADIYLFSAYKTYGPHQGIMVIRRALGEALPNQGHFFNGDTLYKRFTPAGPDHAQVAACAGIADYVEALAAHHEIGAGCVHDLMRAHETRLLQPLLDAVADRPGVRLLGPRDAASRAPTVALALTRPALEAATALADHGIMAGGGDFYAVRPLQALGVDPERGVLRLSFVHYTSEDEVARLIAALDAVL</sequence>
<accession>A0A0W7WP37</accession>